<accession>A0A8T0VD56</accession>
<organism evidence="2 3">
    <name type="scientific">Panicum virgatum</name>
    <name type="common">Blackwell switchgrass</name>
    <dbReference type="NCBI Taxonomy" id="38727"/>
    <lineage>
        <taxon>Eukaryota</taxon>
        <taxon>Viridiplantae</taxon>
        <taxon>Streptophyta</taxon>
        <taxon>Embryophyta</taxon>
        <taxon>Tracheophyta</taxon>
        <taxon>Spermatophyta</taxon>
        <taxon>Magnoliopsida</taxon>
        <taxon>Liliopsida</taxon>
        <taxon>Poales</taxon>
        <taxon>Poaceae</taxon>
        <taxon>PACMAD clade</taxon>
        <taxon>Panicoideae</taxon>
        <taxon>Panicodae</taxon>
        <taxon>Paniceae</taxon>
        <taxon>Panicinae</taxon>
        <taxon>Panicum</taxon>
        <taxon>Panicum sect. Hiantes</taxon>
    </lineage>
</organism>
<feature type="transmembrane region" description="Helical" evidence="1">
    <location>
        <begin position="21"/>
        <end position="41"/>
    </location>
</feature>
<feature type="transmembrane region" description="Helical" evidence="1">
    <location>
        <begin position="108"/>
        <end position="127"/>
    </location>
</feature>
<reference evidence="2" key="1">
    <citation type="submission" date="2020-05" db="EMBL/GenBank/DDBJ databases">
        <title>WGS assembly of Panicum virgatum.</title>
        <authorList>
            <person name="Lovell J.T."/>
            <person name="Jenkins J."/>
            <person name="Shu S."/>
            <person name="Juenger T.E."/>
            <person name="Schmutz J."/>
        </authorList>
    </citation>
    <scope>NUCLEOTIDE SEQUENCE</scope>
    <source>
        <strain evidence="2">AP13</strain>
    </source>
</reference>
<keyword evidence="3" id="KW-1185">Reference proteome</keyword>
<feature type="transmembrane region" description="Helical" evidence="1">
    <location>
        <begin position="53"/>
        <end position="72"/>
    </location>
</feature>
<keyword evidence="1" id="KW-0812">Transmembrane</keyword>
<comment type="caution">
    <text evidence="2">The sequence shown here is derived from an EMBL/GenBank/DDBJ whole genome shotgun (WGS) entry which is preliminary data.</text>
</comment>
<sequence>MSDASDWRCWRLVCHIPVEGIVLGFLHAYTASSLISLQLAVGGRPRLFRLPVFYRYIITMFIGAATIKTVALPSLCWRMLCRPLSRLADALSPLLLLLRWMLCRHACYLLVVLDGCFAIVVMFWWMLGHPHIVAGSQSATW</sequence>
<dbReference type="Proteomes" id="UP000823388">
    <property type="component" value="Chromosome 3K"/>
</dbReference>
<name>A0A8T0VD56_PANVG</name>
<gene>
    <name evidence="2" type="ORF">PVAP13_3KG449903</name>
</gene>
<dbReference type="EMBL" id="CM029041">
    <property type="protein sequence ID" value="KAG2629749.1"/>
    <property type="molecule type" value="Genomic_DNA"/>
</dbReference>
<keyword evidence="1" id="KW-1133">Transmembrane helix</keyword>
<dbReference type="AlphaFoldDB" id="A0A8T0VD56"/>
<evidence type="ECO:0000313" key="3">
    <source>
        <dbReference type="Proteomes" id="UP000823388"/>
    </source>
</evidence>
<proteinExistence type="predicted"/>
<evidence type="ECO:0000256" key="1">
    <source>
        <dbReference type="SAM" id="Phobius"/>
    </source>
</evidence>
<protein>
    <recommendedName>
        <fullName evidence="4">Transmembrane protein</fullName>
    </recommendedName>
</protein>
<evidence type="ECO:0000313" key="2">
    <source>
        <dbReference type="EMBL" id="KAG2629749.1"/>
    </source>
</evidence>
<evidence type="ECO:0008006" key="4">
    <source>
        <dbReference type="Google" id="ProtNLM"/>
    </source>
</evidence>
<keyword evidence="1" id="KW-0472">Membrane</keyword>